<dbReference type="EMBL" id="CP019323">
    <property type="protein sequence ID" value="APX72195.1"/>
    <property type="molecule type" value="Genomic_DNA"/>
</dbReference>
<accession>A0A1P8Q2Y5</accession>
<dbReference type="OrthoDB" id="3651437at2"/>
<name>A0A1P8Q2Y5_9LACO</name>
<dbReference type="KEGG" id="lalw:BTM29_06325"/>
<gene>
    <name evidence="1" type="ORF">BTM29_06325</name>
</gene>
<dbReference type="InterPro" id="IPR015417">
    <property type="entry name" value="Gly_reductase_pB_sua/b"/>
</dbReference>
<evidence type="ECO:0000313" key="1">
    <source>
        <dbReference type="EMBL" id="APX72195.1"/>
    </source>
</evidence>
<proteinExistence type="predicted"/>
<reference evidence="2" key="1">
    <citation type="submission" date="2016-12" db="EMBL/GenBank/DDBJ databases">
        <authorList>
            <person name="Jung M.Y."/>
            <person name="Lee S.H."/>
        </authorList>
    </citation>
    <scope>NUCLEOTIDE SEQUENCE [LARGE SCALE GENOMIC DNA]</scope>
    <source>
        <strain evidence="2">WiKim39</strain>
    </source>
</reference>
<dbReference type="Pfam" id="PF09338">
    <property type="entry name" value="Gly_reductase"/>
    <property type="match status" value="1"/>
</dbReference>
<dbReference type="GO" id="GO:0050485">
    <property type="term" value="F:oxidoreductase activity, acting on X-H and Y-H to form an X-Y bond, with a disulfide as acceptor"/>
    <property type="evidence" value="ECO:0007669"/>
    <property type="project" value="InterPro"/>
</dbReference>
<organism evidence="1 2">
    <name type="scientific">Companilactobacillus allii</name>
    <dbReference type="NCBI Taxonomy" id="1847728"/>
    <lineage>
        <taxon>Bacteria</taxon>
        <taxon>Bacillati</taxon>
        <taxon>Bacillota</taxon>
        <taxon>Bacilli</taxon>
        <taxon>Lactobacillales</taxon>
        <taxon>Lactobacillaceae</taxon>
        <taxon>Companilactobacillus</taxon>
    </lineage>
</organism>
<evidence type="ECO:0000313" key="2">
    <source>
        <dbReference type="Proteomes" id="UP000187499"/>
    </source>
</evidence>
<sequence length="246" mass="27363">MKKNVLNIKAFSIQSVRIGSDYHLTSNSLEIPDHPLDKIDDRLKLFDVRLVDPNDCHFRINTIMDVIPISTKVLGEIGSGLSHTLTGVSVILTGADETGIQLHEFGSSEGYLDEKIKFDQDGTPSSDDVVILLNVVLKKDFEFNRETSEMVFKVADNFIQPIRDQLKMISGREASEDFEYVDNSNPNKPKVAIVKEVAGQGAMYDNILFAKEPSGMEKGISIIDMDNMPVLLTANEYRDGAIRALV</sequence>
<dbReference type="InterPro" id="IPR031000">
    <property type="entry name" value="D_pro_red_PrdD"/>
</dbReference>
<dbReference type="NCBIfam" id="TIGR04482">
    <property type="entry name" value="D_pro_red_PrdD"/>
    <property type="match status" value="1"/>
</dbReference>
<dbReference type="STRING" id="1847728.BTM29_06325"/>
<keyword evidence="2" id="KW-1185">Reference proteome</keyword>
<dbReference type="Proteomes" id="UP000187499">
    <property type="component" value="Chromosome"/>
</dbReference>
<dbReference type="AlphaFoldDB" id="A0A1P8Q2Y5"/>
<protein>
    <submittedName>
        <fullName evidence="1">Proline reductase cluster protein PrdD</fullName>
    </submittedName>
</protein>